<comment type="caution">
    <text evidence="1">The sequence shown here is derived from an EMBL/GenBank/DDBJ whole genome shotgun (WGS) entry which is preliminary data.</text>
</comment>
<sequence>MSLSATTPLSIKRRHPQEMCTEDKFQSIKIYVTLGTTFTAEDLLNICLPFGCVVRVQKIVKDGVTSGVVTYSKADEAFGAMVNLSGRTDFFVGRLCKEEARETRESQRPERLSERACPLKDEFRTRRPPIWPLPYSPPDYSQPVYLQINNLPQHINETSYVFSRLPAYAILQKVQMRKALVMLPDTPKALRLMEFLNGLYEGPRHLCVSFLYGSGTWSPDRAAHRIGHHFGLL</sequence>
<proteinExistence type="predicted"/>
<gene>
    <name evidence="1" type="ORF">FSCOSCO3_A018523</name>
</gene>
<protein>
    <submittedName>
        <fullName evidence="1">Uncharacterized protein LOC122997247 isoform X2</fullName>
    </submittedName>
</protein>
<dbReference type="Proteomes" id="UP001314229">
    <property type="component" value="Unassembled WGS sequence"/>
</dbReference>
<dbReference type="EMBL" id="CAWUFR010000057">
    <property type="protein sequence ID" value="CAK6962324.1"/>
    <property type="molecule type" value="Genomic_DNA"/>
</dbReference>
<organism evidence="1 2">
    <name type="scientific">Scomber scombrus</name>
    <name type="common">Atlantic mackerel</name>
    <name type="synonym">Scomber vernalis</name>
    <dbReference type="NCBI Taxonomy" id="13677"/>
    <lineage>
        <taxon>Eukaryota</taxon>
        <taxon>Metazoa</taxon>
        <taxon>Chordata</taxon>
        <taxon>Craniata</taxon>
        <taxon>Vertebrata</taxon>
        <taxon>Euteleostomi</taxon>
        <taxon>Actinopterygii</taxon>
        <taxon>Neopterygii</taxon>
        <taxon>Teleostei</taxon>
        <taxon>Neoteleostei</taxon>
        <taxon>Acanthomorphata</taxon>
        <taxon>Pelagiaria</taxon>
        <taxon>Scombriformes</taxon>
        <taxon>Scombridae</taxon>
        <taxon>Scomber</taxon>
    </lineage>
</organism>
<name>A0AAV1NU48_SCOSC</name>
<dbReference type="AlphaFoldDB" id="A0AAV1NU48"/>
<accession>A0AAV1NU48</accession>
<keyword evidence="2" id="KW-1185">Reference proteome</keyword>
<dbReference type="InterPro" id="IPR012677">
    <property type="entry name" value="Nucleotide-bd_a/b_plait_sf"/>
</dbReference>
<dbReference type="InterPro" id="IPR035979">
    <property type="entry name" value="RBD_domain_sf"/>
</dbReference>
<dbReference type="GO" id="GO:0003676">
    <property type="term" value="F:nucleic acid binding"/>
    <property type="evidence" value="ECO:0007669"/>
    <property type="project" value="InterPro"/>
</dbReference>
<evidence type="ECO:0000313" key="1">
    <source>
        <dbReference type="EMBL" id="CAK6962324.1"/>
    </source>
</evidence>
<dbReference type="Gene3D" id="3.30.70.330">
    <property type="match status" value="1"/>
</dbReference>
<reference evidence="1 2" key="1">
    <citation type="submission" date="2024-01" db="EMBL/GenBank/DDBJ databases">
        <authorList>
            <person name="Alioto T."/>
            <person name="Alioto T."/>
            <person name="Gomez Garrido J."/>
        </authorList>
    </citation>
    <scope>NUCLEOTIDE SEQUENCE [LARGE SCALE GENOMIC DNA]</scope>
</reference>
<evidence type="ECO:0000313" key="2">
    <source>
        <dbReference type="Proteomes" id="UP001314229"/>
    </source>
</evidence>
<dbReference type="CDD" id="cd00590">
    <property type="entry name" value="RRM_SF"/>
    <property type="match status" value="1"/>
</dbReference>
<dbReference type="SUPFAM" id="SSF54928">
    <property type="entry name" value="RNA-binding domain, RBD"/>
    <property type="match status" value="1"/>
</dbReference>